<dbReference type="AlphaFoldDB" id="A0AAV5VHG6"/>
<keyword evidence="2" id="KW-1185">Reference proteome</keyword>
<reference evidence="1" key="1">
    <citation type="submission" date="2023-10" db="EMBL/GenBank/DDBJ databases">
        <title>Genome assembly of Pristionchus species.</title>
        <authorList>
            <person name="Yoshida K."/>
            <person name="Sommer R.J."/>
        </authorList>
    </citation>
    <scope>NUCLEOTIDE SEQUENCE</scope>
    <source>
        <strain evidence="1">RS5133</strain>
    </source>
</reference>
<dbReference type="Proteomes" id="UP001432322">
    <property type="component" value="Unassembled WGS sequence"/>
</dbReference>
<sequence length="203" mass="23794">RAGDAVEGKESAVVLKSHRLIVDAADLPPVRSPLPIVRKGFIRYHKRRVEKQKEFGEVGRESIEVIRQGKRWWWMTRQYPCHWSDLDRVKKKAPFGMEIMEAFWGMERIAFMKYLDGEEVREERREEKIKEIRRDFSIDENESGETIVVGNVGRRNLRSFLLNRDSLLFRVDSIVKDTQIMTTSALKDAFLSQLRHFNGGLTT</sequence>
<name>A0AAV5VHG6_9BILA</name>
<protein>
    <submittedName>
        <fullName evidence="1">Uncharacterized protein</fullName>
    </submittedName>
</protein>
<feature type="non-terminal residue" evidence="1">
    <location>
        <position position="203"/>
    </location>
</feature>
<dbReference type="EMBL" id="BTSY01000003">
    <property type="protein sequence ID" value="GMT19100.1"/>
    <property type="molecule type" value="Genomic_DNA"/>
</dbReference>
<proteinExistence type="predicted"/>
<evidence type="ECO:0000313" key="2">
    <source>
        <dbReference type="Proteomes" id="UP001432322"/>
    </source>
</evidence>
<gene>
    <name evidence="1" type="ORF">PFISCL1PPCAC_10397</name>
</gene>
<feature type="non-terminal residue" evidence="1">
    <location>
        <position position="1"/>
    </location>
</feature>
<evidence type="ECO:0000313" key="1">
    <source>
        <dbReference type="EMBL" id="GMT19100.1"/>
    </source>
</evidence>
<organism evidence="1 2">
    <name type="scientific">Pristionchus fissidentatus</name>
    <dbReference type="NCBI Taxonomy" id="1538716"/>
    <lineage>
        <taxon>Eukaryota</taxon>
        <taxon>Metazoa</taxon>
        <taxon>Ecdysozoa</taxon>
        <taxon>Nematoda</taxon>
        <taxon>Chromadorea</taxon>
        <taxon>Rhabditida</taxon>
        <taxon>Rhabditina</taxon>
        <taxon>Diplogasteromorpha</taxon>
        <taxon>Diplogasteroidea</taxon>
        <taxon>Neodiplogasteridae</taxon>
        <taxon>Pristionchus</taxon>
    </lineage>
</organism>
<comment type="caution">
    <text evidence="1">The sequence shown here is derived from an EMBL/GenBank/DDBJ whole genome shotgun (WGS) entry which is preliminary data.</text>
</comment>
<accession>A0AAV5VHG6</accession>